<evidence type="ECO:0008006" key="6">
    <source>
        <dbReference type="Google" id="ProtNLM"/>
    </source>
</evidence>
<dbReference type="InterPro" id="IPR050651">
    <property type="entry name" value="Plant_Cytochrome_P450_Monoox"/>
</dbReference>
<reference evidence="5" key="1">
    <citation type="submission" date="2019-09" db="EMBL/GenBank/DDBJ databases">
        <authorList>
            <person name="Zhang L."/>
        </authorList>
    </citation>
    <scope>NUCLEOTIDE SEQUENCE</scope>
</reference>
<dbReference type="PANTHER" id="PTHR47947">
    <property type="entry name" value="CYTOCHROME P450 82C3-RELATED"/>
    <property type="match status" value="1"/>
</dbReference>
<evidence type="ECO:0000256" key="2">
    <source>
        <dbReference type="ARBA" id="ARBA00022723"/>
    </source>
</evidence>
<sequence length="88" mass="10155">MLVVSSWQNDLTFSNRPLCAAAKYLVDDDYMFHFALYGDHWREMRKIAVLEMLSNRQITSFADHSTSEITMHKSVRPIGCGLPMTNSR</sequence>
<evidence type="ECO:0000256" key="4">
    <source>
        <dbReference type="ARBA" id="ARBA00023004"/>
    </source>
</evidence>
<dbReference type="GO" id="GO:0005506">
    <property type="term" value="F:iron ion binding"/>
    <property type="evidence" value="ECO:0007669"/>
    <property type="project" value="InterPro"/>
</dbReference>
<keyword evidence="1" id="KW-0349">Heme</keyword>
<dbReference type="GO" id="GO:0004497">
    <property type="term" value="F:monooxygenase activity"/>
    <property type="evidence" value="ECO:0007669"/>
    <property type="project" value="InterPro"/>
</dbReference>
<proteinExistence type="predicted"/>
<dbReference type="Gramene" id="NC4G0150440.1">
    <property type="protein sequence ID" value="NC4G0150440.1:cds"/>
    <property type="gene ID" value="NC4G0150440"/>
</dbReference>
<dbReference type="GO" id="GO:0020037">
    <property type="term" value="F:heme binding"/>
    <property type="evidence" value="ECO:0007669"/>
    <property type="project" value="InterPro"/>
</dbReference>
<evidence type="ECO:0000313" key="5">
    <source>
        <dbReference type="EMBL" id="VVW24204.1"/>
    </source>
</evidence>
<keyword evidence="2" id="KW-0479">Metal-binding</keyword>
<dbReference type="Gene3D" id="1.20.930.50">
    <property type="match status" value="1"/>
</dbReference>
<dbReference type="SUPFAM" id="SSF48264">
    <property type="entry name" value="Cytochrome P450"/>
    <property type="match status" value="1"/>
</dbReference>
<dbReference type="GO" id="GO:0016705">
    <property type="term" value="F:oxidoreductase activity, acting on paired donors, with incorporation or reduction of molecular oxygen"/>
    <property type="evidence" value="ECO:0007669"/>
    <property type="project" value="InterPro"/>
</dbReference>
<dbReference type="AlphaFoldDB" id="A0A5K1CCF7"/>
<organism evidence="5">
    <name type="scientific">Nymphaea colorata</name>
    <name type="common">pocket water lily</name>
    <dbReference type="NCBI Taxonomy" id="210225"/>
    <lineage>
        <taxon>Eukaryota</taxon>
        <taxon>Viridiplantae</taxon>
        <taxon>Streptophyta</taxon>
        <taxon>Embryophyta</taxon>
        <taxon>Tracheophyta</taxon>
        <taxon>Spermatophyta</taxon>
        <taxon>Magnoliopsida</taxon>
        <taxon>Nymphaeales</taxon>
        <taxon>Nymphaeaceae</taxon>
        <taxon>Nymphaea</taxon>
    </lineage>
</organism>
<dbReference type="EMBL" id="LR721782">
    <property type="protein sequence ID" value="VVW24204.1"/>
    <property type="molecule type" value="Genomic_DNA"/>
</dbReference>
<dbReference type="InterPro" id="IPR036396">
    <property type="entry name" value="Cyt_P450_sf"/>
</dbReference>
<gene>
    <name evidence="5" type="ORF">NYM_LOCUS17815</name>
</gene>
<accession>A0A5K1CCF7</accession>
<keyword evidence="3" id="KW-0560">Oxidoreductase</keyword>
<name>A0A5K1CCF7_9MAGN</name>
<evidence type="ECO:0000256" key="1">
    <source>
        <dbReference type="ARBA" id="ARBA00022617"/>
    </source>
</evidence>
<keyword evidence="4" id="KW-0408">Iron</keyword>
<evidence type="ECO:0000256" key="3">
    <source>
        <dbReference type="ARBA" id="ARBA00023002"/>
    </source>
</evidence>
<protein>
    <recommendedName>
        <fullName evidence="6">Cytochrome P450</fullName>
    </recommendedName>
</protein>